<evidence type="ECO:0000256" key="1">
    <source>
        <dbReference type="ARBA" id="ARBA00022729"/>
    </source>
</evidence>
<dbReference type="RefSeq" id="WP_189078600.1">
    <property type="nucleotide sequence ID" value="NZ_BMMX01000004.1"/>
</dbReference>
<keyword evidence="2" id="KW-0378">Hydrolase</keyword>
<evidence type="ECO:0000256" key="3">
    <source>
        <dbReference type="SAM" id="SignalP"/>
    </source>
</evidence>
<proteinExistence type="predicted"/>
<dbReference type="InterPro" id="IPR029058">
    <property type="entry name" value="AB_hydrolase_fold"/>
</dbReference>
<keyword evidence="1 3" id="KW-0732">Signal</keyword>
<accession>A0A8J3FN27</accession>
<sequence length="308" mass="31603">MARLVPLALLILLAGCTRAPSPAPPSPSPPVGRSGGTITVSGLDRTYRLYLPAGLPSSAPLVVVLHGAAGTGAQAEQSYGWDARADAGRFLVAYPDGVRRTWNADPDCCGVAARDDVDDVGFITALVASFADRVDPDRVYVTGISNGAFLTYRLACETSLFAAIGPVAGTMLNPCPHPHPLSVIAVHGTADGTVPYRGGPGKRDNAGAGARLPARIDGPAVPDLIATWRAVDECGAAHTRRTGEVTTSTAGCPDGRAVDLVTVAGAGHQWPGGRSAPAAERLLHLDPPSSAVDATRVIADFFAAHPKA</sequence>
<evidence type="ECO:0000313" key="5">
    <source>
        <dbReference type="Proteomes" id="UP000656042"/>
    </source>
</evidence>
<dbReference type="EMBL" id="BMMX01000004">
    <property type="protein sequence ID" value="GGK83928.1"/>
    <property type="molecule type" value="Genomic_DNA"/>
</dbReference>
<dbReference type="SUPFAM" id="SSF53474">
    <property type="entry name" value="alpha/beta-Hydrolases"/>
    <property type="match status" value="1"/>
</dbReference>
<dbReference type="InterPro" id="IPR010126">
    <property type="entry name" value="Esterase_phb"/>
</dbReference>
<dbReference type="InterPro" id="IPR050955">
    <property type="entry name" value="Plant_Biomass_Hydrol_Est"/>
</dbReference>
<gene>
    <name evidence="4" type="primary">lpqP</name>
    <name evidence="4" type="ORF">GCM10012284_17600</name>
</gene>
<protein>
    <recommendedName>
        <fullName evidence="6">Polyhydroxybutyrate depolymerase</fullName>
    </recommendedName>
</protein>
<keyword evidence="5" id="KW-1185">Reference proteome</keyword>
<name>A0A8J3FN27_9ACTN</name>
<dbReference type="PROSITE" id="PS51257">
    <property type="entry name" value="PROKAR_LIPOPROTEIN"/>
    <property type="match status" value="1"/>
</dbReference>
<evidence type="ECO:0000256" key="2">
    <source>
        <dbReference type="ARBA" id="ARBA00022801"/>
    </source>
</evidence>
<dbReference type="Proteomes" id="UP000656042">
    <property type="component" value="Unassembled WGS sequence"/>
</dbReference>
<dbReference type="PANTHER" id="PTHR43037:SF1">
    <property type="entry name" value="BLL1128 PROTEIN"/>
    <property type="match status" value="1"/>
</dbReference>
<dbReference type="AlphaFoldDB" id="A0A8J3FN27"/>
<dbReference type="GO" id="GO:0016787">
    <property type="term" value="F:hydrolase activity"/>
    <property type="evidence" value="ECO:0007669"/>
    <property type="project" value="UniProtKB-KW"/>
</dbReference>
<reference evidence="4" key="2">
    <citation type="submission" date="2020-09" db="EMBL/GenBank/DDBJ databases">
        <authorList>
            <person name="Sun Q."/>
            <person name="Zhou Y."/>
        </authorList>
    </citation>
    <scope>NUCLEOTIDE SEQUENCE</scope>
    <source>
        <strain evidence="4">CGMCC 4.7299</strain>
    </source>
</reference>
<comment type="caution">
    <text evidence="4">The sequence shown here is derived from an EMBL/GenBank/DDBJ whole genome shotgun (WGS) entry which is preliminary data.</text>
</comment>
<feature type="signal peptide" evidence="3">
    <location>
        <begin position="1"/>
        <end position="19"/>
    </location>
</feature>
<dbReference type="GO" id="GO:0005576">
    <property type="term" value="C:extracellular region"/>
    <property type="evidence" value="ECO:0007669"/>
    <property type="project" value="InterPro"/>
</dbReference>
<reference evidence="4" key="1">
    <citation type="journal article" date="2014" name="Int. J. Syst. Evol. Microbiol.">
        <title>Complete genome sequence of Corynebacterium casei LMG S-19264T (=DSM 44701T), isolated from a smear-ripened cheese.</title>
        <authorList>
            <consortium name="US DOE Joint Genome Institute (JGI-PGF)"/>
            <person name="Walter F."/>
            <person name="Albersmeier A."/>
            <person name="Kalinowski J."/>
            <person name="Ruckert C."/>
        </authorList>
    </citation>
    <scope>NUCLEOTIDE SEQUENCE</scope>
    <source>
        <strain evidence="4">CGMCC 4.7299</strain>
    </source>
</reference>
<dbReference type="Pfam" id="PF10503">
    <property type="entry name" value="Esterase_PHB"/>
    <property type="match status" value="1"/>
</dbReference>
<dbReference type="PANTHER" id="PTHR43037">
    <property type="entry name" value="UNNAMED PRODUCT-RELATED"/>
    <property type="match status" value="1"/>
</dbReference>
<evidence type="ECO:0000313" key="4">
    <source>
        <dbReference type="EMBL" id="GGK83928.1"/>
    </source>
</evidence>
<dbReference type="Gene3D" id="3.40.50.1820">
    <property type="entry name" value="alpha/beta hydrolase"/>
    <property type="match status" value="1"/>
</dbReference>
<evidence type="ECO:0008006" key="6">
    <source>
        <dbReference type="Google" id="ProtNLM"/>
    </source>
</evidence>
<feature type="chain" id="PRO_5035217372" description="Polyhydroxybutyrate depolymerase" evidence="3">
    <location>
        <begin position="20"/>
        <end position="308"/>
    </location>
</feature>
<organism evidence="4 5">
    <name type="scientific">Mangrovihabitans endophyticus</name>
    <dbReference type="NCBI Taxonomy" id="1751298"/>
    <lineage>
        <taxon>Bacteria</taxon>
        <taxon>Bacillati</taxon>
        <taxon>Actinomycetota</taxon>
        <taxon>Actinomycetes</taxon>
        <taxon>Micromonosporales</taxon>
        <taxon>Micromonosporaceae</taxon>
        <taxon>Mangrovihabitans</taxon>
    </lineage>
</organism>